<gene>
    <name evidence="14" type="primary">moeB</name>
    <name evidence="14" type="ORF">K8344_11905</name>
</gene>
<organism evidence="14 15">
    <name type="scientific">Aequorivita xiaoshiensis</name>
    <dbReference type="NCBI Taxonomy" id="2874476"/>
    <lineage>
        <taxon>Bacteria</taxon>
        <taxon>Pseudomonadati</taxon>
        <taxon>Bacteroidota</taxon>
        <taxon>Flavobacteriia</taxon>
        <taxon>Flavobacteriales</taxon>
        <taxon>Flavobacteriaceae</taxon>
        <taxon>Aequorivita</taxon>
    </lineage>
</organism>
<dbReference type="CDD" id="cd00757">
    <property type="entry name" value="ThiF_MoeB_HesA_family"/>
    <property type="match status" value="1"/>
</dbReference>
<dbReference type="NCBIfam" id="NF004281">
    <property type="entry name" value="PRK05690.1"/>
    <property type="match status" value="1"/>
</dbReference>
<dbReference type="GO" id="GO:0008146">
    <property type="term" value="F:sulfotransferase activity"/>
    <property type="evidence" value="ECO:0007669"/>
    <property type="project" value="TreeGrafter"/>
</dbReference>
<feature type="domain" description="Rhodanese" evidence="13">
    <location>
        <begin position="274"/>
        <end position="355"/>
    </location>
</feature>
<comment type="subunit">
    <text evidence="7">Homodimer. Forms a stable heterotetrameric complex of 2 MoeB and 2 MoaD during adenylation of MoaD.</text>
</comment>
<dbReference type="GO" id="GO:0005829">
    <property type="term" value="C:cytosol"/>
    <property type="evidence" value="ECO:0007669"/>
    <property type="project" value="TreeGrafter"/>
</dbReference>
<accession>A0A9X1R5D4</accession>
<comment type="catalytic activity">
    <reaction evidence="5">
        <text>[molybdopterin-synthase sulfur-carrier protein]-C-terminal Gly-Gly + ATP + H(+) = [molybdopterin-synthase sulfur-carrier protein]-C-terminal Gly-Gly-AMP + diphosphate</text>
        <dbReference type="Rhea" id="RHEA:43616"/>
        <dbReference type="Rhea" id="RHEA-COMP:12159"/>
        <dbReference type="Rhea" id="RHEA-COMP:12202"/>
        <dbReference type="ChEBI" id="CHEBI:15378"/>
        <dbReference type="ChEBI" id="CHEBI:30616"/>
        <dbReference type="ChEBI" id="CHEBI:33019"/>
        <dbReference type="ChEBI" id="CHEBI:90618"/>
        <dbReference type="ChEBI" id="CHEBI:90778"/>
        <dbReference type="EC" id="2.7.7.80"/>
    </reaction>
</comment>
<dbReference type="Pfam" id="PF00581">
    <property type="entry name" value="Rhodanese"/>
    <property type="match status" value="1"/>
</dbReference>
<proteinExistence type="inferred from homology"/>
<dbReference type="FunFam" id="3.40.50.720:FF:000033">
    <property type="entry name" value="Adenylyltransferase and sulfurtransferase MOCS3"/>
    <property type="match status" value="1"/>
</dbReference>
<keyword evidence="2" id="KW-0808">Transferase</keyword>
<comment type="similarity">
    <text evidence="1">Belongs to the HesA/MoeB/ThiF family.</text>
</comment>
<reference evidence="14" key="1">
    <citation type="submission" date="2021-09" db="EMBL/GenBank/DDBJ databases">
        <title>Genome of Aequorivita sp. strain F64183.</title>
        <authorList>
            <person name="Wang Y."/>
        </authorList>
    </citation>
    <scope>NUCLEOTIDE SEQUENCE</scope>
    <source>
        <strain evidence="14">F64183</strain>
    </source>
</reference>
<evidence type="ECO:0000256" key="2">
    <source>
        <dbReference type="ARBA" id="ARBA00022679"/>
    </source>
</evidence>
<dbReference type="InterPro" id="IPR036873">
    <property type="entry name" value="Rhodanese-like_dom_sf"/>
</dbReference>
<dbReference type="InterPro" id="IPR000594">
    <property type="entry name" value="ThiF_NAD_FAD-bd"/>
</dbReference>
<protein>
    <recommendedName>
        <fullName evidence="9">Molybdopterin-synthase adenylyltransferase</fullName>
        <ecNumber evidence="8">2.7.7.80</ecNumber>
    </recommendedName>
    <alternativeName>
        <fullName evidence="12">MoaD protein adenylase</fullName>
    </alternativeName>
    <alternativeName>
        <fullName evidence="10">Molybdopterin-converting factor subunit 1 adenylase</fullName>
    </alternativeName>
    <alternativeName>
        <fullName evidence="11">Sulfur carrier protein MoaD adenylyltransferase</fullName>
    </alternativeName>
</protein>
<dbReference type="PANTHER" id="PTHR10953">
    <property type="entry name" value="UBIQUITIN-ACTIVATING ENZYME E1"/>
    <property type="match status" value="1"/>
</dbReference>
<dbReference type="EMBL" id="JAIRBB010000012">
    <property type="protein sequence ID" value="MCG2431828.1"/>
    <property type="molecule type" value="Genomic_DNA"/>
</dbReference>
<dbReference type="GO" id="GO:0005524">
    <property type="term" value="F:ATP binding"/>
    <property type="evidence" value="ECO:0007669"/>
    <property type="project" value="UniProtKB-KW"/>
</dbReference>
<keyword evidence="14" id="KW-0548">Nucleotidyltransferase</keyword>
<evidence type="ECO:0000256" key="6">
    <source>
        <dbReference type="ARBA" id="ARBA00055169"/>
    </source>
</evidence>
<evidence type="ECO:0000313" key="15">
    <source>
        <dbReference type="Proteomes" id="UP001139462"/>
    </source>
</evidence>
<evidence type="ECO:0000256" key="7">
    <source>
        <dbReference type="ARBA" id="ARBA00063809"/>
    </source>
</evidence>
<evidence type="ECO:0000313" key="14">
    <source>
        <dbReference type="EMBL" id="MCG2431828.1"/>
    </source>
</evidence>
<dbReference type="InterPro" id="IPR035985">
    <property type="entry name" value="Ubiquitin-activating_enz"/>
</dbReference>
<dbReference type="Gene3D" id="3.40.250.10">
    <property type="entry name" value="Rhodanese-like domain"/>
    <property type="match status" value="1"/>
</dbReference>
<sequence length="357" mass="39635">MKLTAEETTQYSRHLSLEEVGERGQLQLKQAKVLVIGAGGLSCPVLQYLAAAGVGNIGIVDNDTVDPSNLQRQILYTHEDLGKYKVEAAVSRLKRLNPFIQLHSYNTKLGNDNALELFENYDIIVDGTDNFPTRYLINDAAVILKKTVVFGSINKFEGQVSVFNYNNGPTYRCLFPSPPSPELVPNCSEAGVLGILPGIIGSLQANEVLKIILGLGNIMSGKLLTFNALTLQQELFQFKKNPSLVIASLAQDYQMFCGLDVGFEEITYQEYLQQANTFNVLDVRNKEEREELTIESFHIPLVELKERYTKLATNKPLLVFCKSGVRSKLAIKILKSKNFGNKLVNLKDGINTATVNL</sequence>
<evidence type="ECO:0000256" key="8">
    <source>
        <dbReference type="ARBA" id="ARBA00066884"/>
    </source>
</evidence>
<dbReference type="GO" id="GO:0008641">
    <property type="term" value="F:ubiquitin-like modifier activating enzyme activity"/>
    <property type="evidence" value="ECO:0007669"/>
    <property type="project" value="InterPro"/>
</dbReference>
<dbReference type="InterPro" id="IPR045886">
    <property type="entry name" value="ThiF/MoeB/HesA"/>
</dbReference>
<dbReference type="RefSeq" id="WP_237608907.1">
    <property type="nucleotide sequence ID" value="NZ_JAIRBB010000012.1"/>
</dbReference>
<dbReference type="PANTHER" id="PTHR10953:SF102">
    <property type="entry name" value="ADENYLYLTRANSFERASE AND SULFURTRANSFERASE MOCS3"/>
    <property type="match status" value="1"/>
</dbReference>
<dbReference type="InterPro" id="IPR001763">
    <property type="entry name" value="Rhodanese-like_dom"/>
</dbReference>
<keyword evidence="3" id="KW-0547">Nucleotide-binding</keyword>
<name>A0A9X1R5D4_9FLAO</name>
<comment type="function">
    <text evidence="6">Catalyzes the adenylation by ATP of the carboxyl group of the C-terminal glycine of sulfur carrier protein MoaD.</text>
</comment>
<keyword evidence="4" id="KW-0067">ATP-binding</keyword>
<dbReference type="EC" id="2.7.7.80" evidence="8"/>
<evidence type="ECO:0000256" key="3">
    <source>
        <dbReference type="ARBA" id="ARBA00022741"/>
    </source>
</evidence>
<dbReference type="SUPFAM" id="SSF69572">
    <property type="entry name" value="Activating enzymes of the ubiquitin-like proteins"/>
    <property type="match status" value="1"/>
</dbReference>
<keyword evidence="15" id="KW-1185">Reference proteome</keyword>
<evidence type="ECO:0000259" key="13">
    <source>
        <dbReference type="PROSITE" id="PS50206"/>
    </source>
</evidence>
<dbReference type="Pfam" id="PF00899">
    <property type="entry name" value="ThiF"/>
    <property type="match status" value="1"/>
</dbReference>
<dbReference type="Gene3D" id="3.40.50.720">
    <property type="entry name" value="NAD(P)-binding Rossmann-like Domain"/>
    <property type="match status" value="1"/>
</dbReference>
<evidence type="ECO:0000256" key="1">
    <source>
        <dbReference type="ARBA" id="ARBA00009919"/>
    </source>
</evidence>
<evidence type="ECO:0000256" key="4">
    <source>
        <dbReference type="ARBA" id="ARBA00022840"/>
    </source>
</evidence>
<dbReference type="PROSITE" id="PS50206">
    <property type="entry name" value="RHODANESE_3"/>
    <property type="match status" value="1"/>
</dbReference>
<evidence type="ECO:0000256" key="11">
    <source>
        <dbReference type="ARBA" id="ARBA00075328"/>
    </source>
</evidence>
<dbReference type="CDD" id="cd00158">
    <property type="entry name" value="RHOD"/>
    <property type="match status" value="1"/>
</dbReference>
<evidence type="ECO:0000256" key="10">
    <source>
        <dbReference type="ARBA" id="ARBA00075110"/>
    </source>
</evidence>
<dbReference type="GO" id="GO:0004792">
    <property type="term" value="F:thiosulfate-cyanide sulfurtransferase activity"/>
    <property type="evidence" value="ECO:0007669"/>
    <property type="project" value="TreeGrafter"/>
</dbReference>
<evidence type="ECO:0000256" key="5">
    <source>
        <dbReference type="ARBA" id="ARBA00052218"/>
    </source>
</evidence>
<comment type="caution">
    <text evidence="14">The sequence shown here is derived from an EMBL/GenBank/DDBJ whole genome shotgun (WGS) entry which is preliminary data.</text>
</comment>
<dbReference type="Proteomes" id="UP001139462">
    <property type="component" value="Unassembled WGS sequence"/>
</dbReference>
<dbReference type="GO" id="GO:0061605">
    <property type="term" value="F:molybdopterin-synthase adenylyltransferase activity"/>
    <property type="evidence" value="ECO:0007669"/>
    <property type="project" value="UniProtKB-EC"/>
</dbReference>
<evidence type="ECO:0000256" key="9">
    <source>
        <dbReference type="ARBA" id="ARBA00073635"/>
    </source>
</evidence>
<evidence type="ECO:0000256" key="12">
    <source>
        <dbReference type="ARBA" id="ARBA00078531"/>
    </source>
</evidence>
<dbReference type="AlphaFoldDB" id="A0A9X1R5D4"/>